<dbReference type="RefSeq" id="WP_286001932.1">
    <property type="nucleotide sequence ID" value="NZ_CP127295.1"/>
</dbReference>
<accession>A0A9Y2JX98</accession>
<dbReference type="AlphaFoldDB" id="A0A9Y2JX98"/>
<sequence length="222" mass="23908">MSDLKSFVTLQARLFAFLERQDEATLQAIASGSAQLAVVGADAAPPPPPAPKPVTPSSNPLQVAQDLTKLPSGDERRLYLNSAKLAVKGLREVARSIGMRGYSKLAKDDLIALLANHGPDRTEASAEAPVDHSPKIEVPEKVEGPGSDVEVVAIAAHLRDLETEEAGAAYLDDQHLDRDALLAVAAELQLTRVTRLSQTELEKRVLKQAIGARRKFAGLRKW</sequence>
<proteinExistence type="predicted"/>
<reference evidence="2 3" key="1">
    <citation type="submission" date="2023-06" db="EMBL/GenBank/DDBJ databases">
        <authorList>
            <person name="Oyuntsetseg B."/>
            <person name="Kim S.B."/>
        </authorList>
    </citation>
    <scope>NUCLEOTIDE SEQUENCE [LARGE SCALE GENOMIC DNA]</scope>
    <source>
        <strain evidence="2 3">4-36</strain>
    </source>
</reference>
<evidence type="ECO:0008006" key="4">
    <source>
        <dbReference type="Google" id="ProtNLM"/>
    </source>
</evidence>
<protein>
    <recommendedName>
        <fullName evidence="4">Rho termination factor N-terminal domain-containing protein</fullName>
    </recommendedName>
</protein>
<dbReference type="Proteomes" id="UP001239397">
    <property type="component" value="Chromosome"/>
</dbReference>
<evidence type="ECO:0000313" key="3">
    <source>
        <dbReference type="Proteomes" id="UP001239397"/>
    </source>
</evidence>
<dbReference type="EMBL" id="CP127295">
    <property type="protein sequence ID" value="WIY05650.1"/>
    <property type="molecule type" value="Genomic_DNA"/>
</dbReference>
<feature type="region of interest" description="Disordered" evidence="1">
    <location>
        <begin position="40"/>
        <end position="60"/>
    </location>
</feature>
<evidence type="ECO:0000313" key="2">
    <source>
        <dbReference type="EMBL" id="WIY05650.1"/>
    </source>
</evidence>
<gene>
    <name evidence="2" type="ORF">QRX60_18010</name>
</gene>
<keyword evidence="3" id="KW-1185">Reference proteome</keyword>
<organism evidence="2 3">
    <name type="scientific">Amycolatopsis mongoliensis</name>
    <dbReference type="NCBI Taxonomy" id="715475"/>
    <lineage>
        <taxon>Bacteria</taxon>
        <taxon>Bacillati</taxon>
        <taxon>Actinomycetota</taxon>
        <taxon>Actinomycetes</taxon>
        <taxon>Pseudonocardiales</taxon>
        <taxon>Pseudonocardiaceae</taxon>
        <taxon>Amycolatopsis</taxon>
    </lineage>
</organism>
<feature type="compositionally biased region" description="Pro residues" evidence="1">
    <location>
        <begin position="44"/>
        <end position="54"/>
    </location>
</feature>
<evidence type="ECO:0000256" key="1">
    <source>
        <dbReference type="SAM" id="MobiDB-lite"/>
    </source>
</evidence>
<name>A0A9Y2JX98_9PSEU</name>
<dbReference type="KEGG" id="amog:QRX60_18010"/>